<comment type="subcellular location">
    <subcellularLocation>
        <location evidence="10">Cell membrane</location>
        <topology evidence="10">Multi-pass membrane protein</topology>
    </subcellularLocation>
    <subcellularLocation>
        <location evidence="1 12">Membrane</location>
        <topology evidence="1 12">Multi-pass membrane protein</topology>
    </subcellularLocation>
</comment>
<proteinExistence type="inferred from homology"/>
<feature type="transmembrane region" description="Helical" evidence="10">
    <location>
        <begin position="27"/>
        <end position="48"/>
    </location>
</feature>
<evidence type="ECO:0000256" key="6">
    <source>
        <dbReference type="ARBA" id="ARBA00022989"/>
    </source>
</evidence>
<keyword evidence="4 10" id="KW-0812">Transmembrane</keyword>
<keyword evidence="3 10" id="KW-0813">Transport</keyword>
<dbReference type="GO" id="GO:0006605">
    <property type="term" value="P:protein targeting"/>
    <property type="evidence" value="ECO:0007669"/>
    <property type="project" value="UniProtKB-UniRule"/>
</dbReference>
<dbReference type="PRINTS" id="PR00303">
    <property type="entry name" value="SECYTRNLCASE"/>
</dbReference>
<evidence type="ECO:0000256" key="5">
    <source>
        <dbReference type="ARBA" id="ARBA00022927"/>
    </source>
</evidence>
<evidence type="ECO:0000256" key="11">
    <source>
        <dbReference type="RuleBase" id="RU000537"/>
    </source>
</evidence>
<dbReference type="EMBL" id="DVOD01000013">
    <property type="protein sequence ID" value="HIU91824.1"/>
    <property type="molecule type" value="Genomic_DNA"/>
</dbReference>
<evidence type="ECO:0000313" key="15">
    <source>
        <dbReference type="Proteomes" id="UP000886748"/>
    </source>
</evidence>
<feature type="transmembrane region" description="Helical" evidence="10">
    <location>
        <begin position="87"/>
        <end position="104"/>
    </location>
</feature>
<dbReference type="Proteomes" id="UP000886748">
    <property type="component" value="Unassembled WGS sequence"/>
</dbReference>
<evidence type="ECO:0000313" key="14">
    <source>
        <dbReference type="EMBL" id="HIU91824.1"/>
    </source>
</evidence>
<dbReference type="AlphaFoldDB" id="A0A9D1SQV5"/>
<dbReference type="Pfam" id="PF00344">
    <property type="entry name" value="SecY"/>
    <property type="match status" value="1"/>
</dbReference>
<feature type="transmembrane region" description="Helical" evidence="10">
    <location>
        <begin position="410"/>
        <end position="429"/>
    </location>
</feature>
<keyword evidence="6 10" id="KW-1133">Transmembrane helix</keyword>
<comment type="subunit">
    <text evidence="10">Component of the Sec protein translocase complex. Heterotrimer consisting of SecY, SecE and SecG subunits. The heterotrimers can form oligomers, although 1 heterotrimer is thought to be able to translocate proteins. Interacts with the ribosome. Interacts with SecDF, and other proteins may be involved. Interacts with SecA.</text>
</comment>
<evidence type="ECO:0000256" key="3">
    <source>
        <dbReference type="ARBA" id="ARBA00022448"/>
    </source>
</evidence>
<dbReference type="GO" id="GO:0005886">
    <property type="term" value="C:plasma membrane"/>
    <property type="evidence" value="ECO:0007669"/>
    <property type="project" value="UniProtKB-SubCell"/>
</dbReference>
<evidence type="ECO:0000256" key="1">
    <source>
        <dbReference type="ARBA" id="ARBA00004141"/>
    </source>
</evidence>
<name>A0A9D1SQV5_9CLOT</name>
<sequence>MQNARMKPPTMDDVVSMFQASGLKAKLLFTFAMIVIFRLGVALPLYGVNNEVISNLARQGNLIGFIDLFSGGALANVSILALGIGPYITASIIMQLLTVIIPHLEQLQKEEGEAGRRKISQYTRYFTVFIAFFQATIFLLYLLHQTSNALLPGVSPIVFFIGSAIILTAGSVFVMWLAELMTERGIGNGGSLLIFVGIISRLPSYCEQTGTLVANDSSLQLGLLALLAIFFATMVLIVIMQEAVRKVLIVNPKRQVGNKIYGGVNTYIPFKMNPGGVMPIIFAIAILLFPTTVISLIGQTNLPAGALKDAITWLSTTLSPSGWVHYLLYFLLIVFLTFFYASIMPNMQPKEIANNLKKYGSSIPGIKPGKPTAEALDKIISRLTLLGALSLGIVALIPSGATYITRITPLQGIGATSLIIMVGVALDFINQIKTQLLAKNYESFLKE</sequence>
<feature type="transmembrane region" description="Helical" evidence="10">
    <location>
        <begin position="125"/>
        <end position="144"/>
    </location>
</feature>
<dbReference type="InterPro" id="IPR002208">
    <property type="entry name" value="SecY/SEC61-alpha"/>
</dbReference>
<dbReference type="HAMAP" id="MF_01465">
    <property type="entry name" value="SecY"/>
    <property type="match status" value="1"/>
</dbReference>
<keyword evidence="8 10" id="KW-0472">Membrane</keyword>
<comment type="similarity">
    <text evidence="2 10 13">Belongs to the SecY/SEC61-alpha family.</text>
</comment>
<gene>
    <name evidence="10 14" type="primary">secY</name>
    <name evidence="14" type="ORF">IAD26_01675</name>
</gene>
<dbReference type="NCBIfam" id="TIGR00967">
    <property type="entry name" value="3a0501s007"/>
    <property type="match status" value="1"/>
</dbReference>
<feature type="transmembrane region" description="Helical" evidence="10">
    <location>
        <begin position="185"/>
        <end position="203"/>
    </location>
</feature>
<dbReference type="PIRSF" id="PIRSF004557">
    <property type="entry name" value="SecY"/>
    <property type="match status" value="1"/>
</dbReference>
<comment type="function">
    <text evidence="10 11">The central subunit of the protein translocation channel SecYEG. Consists of two halves formed by TMs 1-5 and 6-10. These two domains form a lateral gate at the front which open onto the bilayer between TMs 2 and 7, and are clamped together by SecE at the back. The channel is closed by both a pore ring composed of hydrophobic SecY resides and a short helix (helix 2A) on the extracellular side of the membrane which forms a plug. The plug probably moves laterally to allow the channel to open. The ring and the pore may move independently.</text>
</comment>
<evidence type="ECO:0000256" key="12">
    <source>
        <dbReference type="RuleBase" id="RU003484"/>
    </source>
</evidence>
<reference evidence="14" key="2">
    <citation type="journal article" date="2021" name="PeerJ">
        <title>Extensive microbial diversity within the chicken gut microbiome revealed by metagenomics and culture.</title>
        <authorList>
            <person name="Gilroy R."/>
            <person name="Ravi A."/>
            <person name="Getino M."/>
            <person name="Pursley I."/>
            <person name="Horton D.L."/>
            <person name="Alikhan N.F."/>
            <person name="Baker D."/>
            <person name="Gharbi K."/>
            <person name="Hall N."/>
            <person name="Watson M."/>
            <person name="Adriaenssens E.M."/>
            <person name="Foster-Nyarko E."/>
            <person name="Jarju S."/>
            <person name="Secka A."/>
            <person name="Antonio M."/>
            <person name="Oren A."/>
            <person name="Chaudhuri R.R."/>
            <person name="La Ragione R."/>
            <person name="Hildebrand F."/>
            <person name="Pallen M.J."/>
        </authorList>
    </citation>
    <scope>NUCLEOTIDE SEQUENCE</scope>
    <source>
        <strain evidence="14">CHK154-7741</strain>
    </source>
</reference>
<evidence type="ECO:0000256" key="13">
    <source>
        <dbReference type="RuleBase" id="RU004349"/>
    </source>
</evidence>
<dbReference type="InterPro" id="IPR030659">
    <property type="entry name" value="SecY_CS"/>
</dbReference>
<dbReference type="PROSITE" id="PS00756">
    <property type="entry name" value="SECY_2"/>
    <property type="match status" value="1"/>
</dbReference>
<feature type="transmembrane region" description="Helical" evidence="10">
    <location>
        <begin position="323"/>
        <end position="343"/>
    </location>
</feature>
<evidence type="ECO:0000256" key="4">
    <source>
        <dbReference type="ARBA" id="ARBA00022692"/>
    </source>
</evidence>
<evidence type="ECO:0000256" key="9">
    <source>
        <dbReference type="ARBA" id="ARBA00039733"/>
    </source>
</evidence>
<dbReference type="InterPro" id="IPR026593">
    <property type="entry name" value="SecY"/>
</dbReference>
<feature type="transmembrane region" description="Helical" evidence="10">
    <location>
        <begin position="223"/>
        <end position="244"/>
    </location>
</feature>
<evidence type="ECO:0000256" key="8">
    <source>
        <dbReference type="ARBA" id="ARBA00023136"/>
    </source>
</evidence>
<keyword evidence="5 10" id="KW-0653">Protein transport</keyword>
<dbReference type="GO" id="GO:0043952">
    <property type="term" value="P:protein transport by the Sec complex"/>
    <property type="evidence" value="ECO:0007669"/>
    <property type="project" value="UniProtKB-UniRule"/>
</dbReference>
<dbReference type="Gene3D" id="1.10.3370.10">
    <property type="entry name" value="SecY subunit domain"/>
    <property type="match status" value="1"/>
</dbReference>
<feature type="transmembrane region" description="Helical" evidence="10">
    <location>
        <begin position="383"/>
        <end position="404"/>
    </location>
</feature>
<protein>
    <recommendedName>
        <fullName evidence="9 10">Protein translocase subunit SecY</fullName>
    </recommendedName>
</protein>
<dbReference type="PROSITE" id="PS00755">
    <property type="entry name" value="SECY_1"/>
    <property type="match status" value="1"/>
</dbReference>
<dbReference type="InterPro" id="IPR023201">
    <property type="entry name" value="SecY_dom_sf"/>
</dbReference>
<keyword evidence="10" id="KW-1003">Cell membrane</keyword>
<feature type="transmembrane region" description="Helical" evidence="10">
    <location>
        <begin position="156"/>
        <end position="178"/>
    </location>
</feature>
<dbReference type="SUPFAM" id="SSF103491">
    <property type="entry name" value="Preprotein translocase SecY subunit"/>
    <property type="match status" value="1"/>
</dbReference>
<dbReference type="FunFam" id="1.10.3370.10:FF:000001">
    <property type="entry name" value="Preprotein translocase subunit SecY"/>
    <property type="match status" value="1"/>
</dbReference>
<dbReference type="GO" id="GO:0065002">
    <property type="term" value="P:intracellular protein transmembrane transport"/>
    <property type="evidence" value="ECO:0007669"/>
    <property type="project" value="UniProtKB-UniRule"/>
</dbReference>
<accession>A0A9D1SQV5</accession>
<evidence type="ECO:0000256" key="7">
    <source>
        <dbReference type="ARBA" id="ARBA00023010"/>
    </source>
</evidence>
<comment type="caution">
    <text evidence="14">The sequence shown here is derived from an EMBL/GenBank/DDBJ whole genome shotgun (WGS) entry which is preliminary data.</text>
</comment>
<feature type="transmembrane region" description="Helical" evidence="10">
    <location>
        <begin position="277"/>
        <end position="298"/>
    </location>
</feature>
<organism evidence="14 15">
    <name type="scientific">Candidatus Limenecus avicola</name>
    <dbReference type="NCBI Taxonomy" id="2840847"/>
    <lineage>
        <taxon>Bacteria</taxon>
        <taxon>Bacillati</taxon>
        <taxon>Bacillota</taxon>
        <taxon>Clostridia</taxon>
        <taxon>Eubacteriales</taxon>
        <taxon>Clostridiaceae</taxon>
        <taxon>Clostridiaceae incertae sedis</taxon>
        <taxon>Candidatus Limenecus</taxon>
    </lineage>
</organism>
<evidence type="ECO:0000256" key="10">
    <source>
        <dbReference type="HAMAP-Rule" id="MF_01465"/>
    </source>
</evidence>
<evidence type="ECO:0000256" key="2">
    <source>
        <dbReference type="ARBA" id="ARBA00005751"/>
    </source>
</evidence>
<dbReference type="PANTHER" id="PTHR10906">
    <property type="entry name" value="SECY/SEC61-ALPHA FAMILY MEMBER"/>
    <property type="match status" value="1"/>
</dbReference>
<reference evidence="14" key="1">
    <citation type="submission" date="2020-10" db="EMBL/GenBank/DDBJ databases">
        <authorList>
            <person name="Gilroy R."/>
        </authorList>
    </citation>
    <scope>NUCLEOTIDE SEQUENCE</scope>
    <source>
        <strain evidence="14">CHK154-7741</strain>
    </source>
</reference>
<keyword evidence="7 10" id="KW-0811">Translocation</keyword>